<feature type="transmembrane region" description="Helical" evidence="6">
    <location>
        <begin position="69"/>
        <end position="86"/>
    </location>
</feature>
<dbReference type="Pfam" id="PF07690">
    <property type="entry name" value="MFS_1"/>
    <property type="match status" value="1"/>
</dbReference>
<keyword evidence="2 6" id="KW-0812">Transmembrane</keyword>
<dbReference type="InterPro" id="IPR020846">
    <property type="entry name" value="MFS_dom"/>
</dbReference>
<feature type="transmembrane region" description="Helical" evidence="6">
    <location>
        <begin position="216"/>
        <end position="236"/>
    </location>
</feature>
<feature type="transmembrane region" description="Helical" evidence="6">
    <location>
        <begin position="363"/>
        <end position="382"/>
    </location>
</feature>
<protein>
    <submittedName>
        <fullName evidence="8">MFS transporter</fullName>
    </submittedName>
</protein>
<dbReference type="PANTHER" id="PTHR23531:SF1">
    <property type="entry name" value="QUINOLENE RESISTANCE PROTEIN NORA"/>
    <property type="match status" value="1"/>
</dbReference>
<keyword evidence="9" id="KW-1185">Reference proteome</keyword>
<dbReference type="AlphaFoldDB" id="A0A940MCZ9"/>
<feature type="transmembrane region" description="Helical" evidence="6">
    <location>
        <begin position="283"/>
        <end position="310"/>
    </location>
</feature>
<feature type="transmembrane region" description="Helical" evidence="6">
    <location>
        <begin position="155"/>
        <end position="176"/>
    </location>
</feature>
<reference evidence="8" key="1">
    <citation type="submission" date="2021-03" db="EMBL/GenBank/DDBJ databases">
        <title>Whole genome sequence of Streptomyces bomunensis MMS17-BM035.</title>
        <authorList>
            <person name="Lee J.H."/>
        </authorList>
    </citation>
    <scope>NUCLEOTIDE SEQUENCE</scope>
    <source>
        <strain evidence="8">MMS17-BM035</strain>
    </source>
</reference>
<dbReference type="EMBL" id="JAGIQL010000047">
    <property type="protein sequence ID" value="MBP0458638.1"/>
    <property type="molecule type" value="Genomic_DNA"/>
</dbReference>
<feature type="domain" description="Major facilitator superfamily (MFS) profile" evidence="7">
    <location>
        <begin position="1"/>
        <end position="386"/>
    </location>
</feature>
<evidence type="ECO:0000313" key="9">
    <source>
        <dbReference type="Proteomes" id="UP000670475"/>
    </source>
</evidence>
<feature type="transmembrane region" description="Helical" evidence="6">
    <location>
        <begin position="39"/>
        <end position="57"/>
    </location>
</feature>
<feature type="transmembrane region" description="Helical" evidence="6">
    <location>
        <begin position="242"/>
        <end position="262"/>
    </location>
</feature>
<dbReference type="GO" id="GO:0022857">
    <property type="term" value="F:transmembrane transporter activity"/>
    <property type="evidence" value="ECO:0007669"/>
    <property type="project" value="InterPro"/>
</dbReference>
<name>A0A940MCZ9_9ACTN</name>
<feature type="compositionally biased region" description="Low complexity" evidence="5">
    <location>
        <begin position="183"/>
        <end position="199"/>
    </location>
</feature>
<dbReference type="PANTHER" id="PTHR23531">
    <property type="entry name" value="QUINOLENE RESISTANCE PROTEIN NORA"/>
    <property type="match status" value="1"/>
</dbReference>
<dbReference type="GO" id="GO:0005886">
    <property type="term" value="C:plasma membrane"/>
    <property type="evidence" value="ECO:0007669"/>
    <property type="project" value="UniProtKB-SubCell"/>
</dbReference>
<gene>
    <name evidence="8" type="ORF">JFN87_14160</name>
</gene>
<keyword evidence="4 6" id="KW-0472">Membrane</keyword>
<comment type="caution">
    <text evidence="8">The sequence shown here is derived from an EMBL/GenBank/DDBJ whole genome shotgun (WGS) entry which is preliminary data.</text>
</comment>
<dbReference type="Proteomes" id="UP000670475">
    <property type="component" value="Unassembled WGS sequence"/>
</dbReference>
<feature type="transmembrane region" description="Helical" evidence="6">
    <location>
        <begin position="128"/>
        <end position="149"/>
    </location>
</feature>
<evidence type="ECO:0000259" key="7">
    <source>
        <dbReference type="PROSITE" id="PS50850"/>
    </source>
</evidence>
<dbReference type="Gene3D" id="1.20.1250.20">
    <property type="entry name" value="MFS general substrate transporter like domains"/>
    <property type="match status" value="1"/>
</dbReference>
<evidence type="ECO:0000256" key="3">
    <source>
        <dbReference type="ARBA" id="ARBA00022989"/>
    </source>
</evidence>
<dbReference type="InterPro" id="IPR036259">
    <property type="entry name" value="MFS_trans_sf"/>
</dbReference>
<dbReference type="InterPro" id="IPR052714">
    <property type="entry name" value="MFS_Exporter"/>
</dbReference>
<comment type="subcellular location">
    <subcellularLocation>
        <location evidence="1">Cell membrane</location>
        <topology evidence="1">Multi-pass membrane protein</topology>
    </subcellularLocation>
</comment>
<accession>A0A940MCZ9</accession>
<evidence type="ECO:0000313" key="8">
    <source>
        <dbReference type="EMBL" id="MBP0458638.1"/>
    </source>
</evidence>
<feature type="region of interest" description="Disordered" evidence="5">
    <location>
        <begin position="183"/>
        <end position="205"/>
    </location>
</feature>
<evidence type="ECO:0000256" key="4">
    <source>
        <dbReference type="ARBA" id="ARBA00023136"/>
    </source>
</evidence>
<dbReference type="PROSITE" id="PS50850">
    <property type="entry name" value="MFS"/>
    <property type="match status" value="1"/>
</dbReference>
<dbReference type="SUPFAM" id="SSF103473">
    <property type="entry name" value="MFS general substrate transporter"/>
    <property type="match status" value="1"/>
</dbReference>
<dbReference type="InterPro" id="IPR011701">
    <property type="entry name" value="MFS"/>
</dbReference>
<feature type="transmembrane region" description="Helical" evidence="6">
    <location>
        <begin position="98"/>
        <end position="121"/>
    </location>
</feature>
<keyword evidence="3 6" id="KW-1133">Transmembrane helix</keyword>
<proteinExistence type="predicted"/>
<organism evidence="8 9">
    <name type="scientific">Streptomyces montanisoli</name>
    <dbReference type="NCBI Taxonomy" id="2798581"/>
    <lineage>
        <taxon>Bacteria</taxon>
        <taxon>Bacillati</taxon>
        <taxon>Actinomycetota</taxon>
        <taxon>Actinomycetes</taxon>
        <taxon>Kitasatosporales</taxon>
        <taxon>Streptomycetaceae</taxon>
        <taxon>Streptomyces</taxon>
    </lineage>
</organism>
<evidence type="ECO:0000256" key="1">
    <source>
        <dbReference type="ARBA" id="ARBA00004651"/>
    </source>
</evidence>
<dbReference type="RefSeq" id="WP_209340384.1">
    <property type="nucleotide sequence ID" value="NZ_JAGIQL010000047.1"/>
</dbReference>
<sequence>MSAFRLLLLSTLGAFANYAPLLPVVPVWAAHGGASSAGLGATTGVTMAATVGAQFAMRRLIPRFGLRRLAAVGSLLMGLPTFGYIISDALAPVLAVSAVRGMGFGMVTVAGSALTAVLVPAERRGRAVGLYGAAIGVPQLVGLPLGLWAAEHLGFAAVFVVAALLSVAAAPLAWAIREPDATTTTTTTATASADSTAAEPAPPRVSGAGRALVRPTALMVAAAIALGVLSAFLALAPGISSATVSGALFLLPAGITVGRWAAGHWSDRHGAGGLQLPSAAASALGLGALAACAAGGSAAGVLAGAALYGLGFGALQNDTLSVMFLHTDAHRAGTVWNVAYDGGTGIGSFGGGMVSHAMGVPGTFATAAAVLAATTAATAATLRRRRRAAAAAPAREAAAVSAVSAKDRCDV</sequence>
<evidence type="ECO:0000256" key="5">
    <source>
        <dbReference type="SAM" id="MobiDB-lite"/>
    </source>
</evidence>
<evidence type="ECO:0000256" key="6">
    <source>
        <dbReference type="SAM" id="Phobius"/>
    </source>
</evidence>
<evidence type="ECO:0000256" key="2">
    <source>
        <dbReference type="ARBA" id="ARBA00022692"/>
    </source>
</evidence>